<dbReference type="InterPro" id="IPR036388">
    <property type="entry name" value="WH-like_DNA-bd_sf"/>
</dbReference>
<feature type="domain" description="SWIRM" evidence="7">
    <location>
        <begin position="173"/>
        <end position="271"/>
    </location>
</feature>
<dbReference type="InterPro" id="IPR032451">
    <property type="entry name" value="SMARCC_C"/>
</dbReference>
<feature type="domain" description="Myb-like" evidence="6">
    <location>
        <begin position="408"/>
        <end position="451"/>
    </location>
</feature>
<dbReference type="Pfam" id="PF04433">
    <property type="entry name" value="SWIRM"/>
    <property type="match status" value="1"/>
</dbReference>
<keyword evidence="1" id="KW-0805">Transcription regulation</keyword>
<keyword evidence="3" id="KW-0804">Transcription</keyword>
<dbReference type="Gene3D" id="1.10.10.60">
    <property type="entry name" value="Homeodomain-like"/>
    <property type="match status" value="1"/>
</dbReference>
<feature type="domain" description="SANT" evidence="8">
    <location>
        <begin position="404"/>
        <end position="455"/>
    </location>
</feature>
<evidence type="ECO:0000256" key="4">
    <source>
        <dbReference type="ARBA" id="ARBA00023242"/>
    </source>
</evidence>
<keyword evidence="4" id="KW-0539">Nucleus</keyword>
<evidence type="ECO:0000259" key="6">
    <source>
        <dbReference type="PROSITE" id="PS50090"/>
    </source>
</evidence>
<protein>
    <recommendedName>
        <fullName evidence="11">SWI/SNF complex subunit SWI3C</fullName>
    </recommendedName>
</protein>
<keyword evidence="10" id="KW-1185">Reference proteome</keyword>
<dbReference type="PROSITE" id="PS50934">
    <property type="entry name" value="SWIRM"/>
    <property type="match status" value="1"/>
</dbReference>
<dbReference type="CDD" id="cd00167">
    <property type="entry name" value="SANT"/>
    <property type="match status" value="1"/>
</dbReference>
<feature type="compositionally biased region" description="Polar residues" evidence="5">
    <location>
        <begin position="748"/>
        <end position="788"/>
    </location>
</feature>
<organism evidence="9 10">
    <name type="scientific">Asparagus officinalis</name>
    <name type="common">Garden asparagus</name>
    <dbReference type="NCBI Taxonomy" id="4686"/>
    <lineage>
        <taxon>Eukaryota</taxon>
        <taxon>Viridiplantae</taxon>
        <taxon>Streptophyta</taxon>
        <taxon>Embryophyta</taxon>
        <taxon>Tracheophyta</taxon>
        <taxon>Spermatophyta</taxon>
        <taxon>Magnoliopsida</taxon>
        <taxon>Liliopsida</taxon>
        <taxon>Asparagales</taxon>
        <taxon>Asparagaceae</taxon>
        <taxon>Asparagoideae</taxon>
        <taxon>Asparagus</taxon>
    </lineage>
</organism>
<evidence type="ECO:0000256" key="3">
    <source>
        <dbReference type="ARBA" id="ARBA00023163"/>
    </source>
</evidence>
<dbReference type="PANTHER" id="PTHR12802:SF61">
    <property type="entry name" value="SWI_SNF COMPLEX SUBUNIT SWI3C"/>
    <property type="match status" value="1"/>
</dbReference>
<dbReference type="GO" id="GO:0005634">
    <property type="term" value="C:nucleus"/>
    <property type="evidence" value="ECO:0007669"/>
    <property type="project" value="UniProtKB-ARBA"/>
</dbReference>
<reference evidence="10" key="1">
    <citation type="journal article" date="2017" name="Nat. Commun.">
        <title>The asparagus genome sheds light on the origin and evolution of a young Y chromosome.</title>
        <authorList>
            <person name="Harkess A."/>
            <person name="Zhou J."/>
            <person name="Xu C."/>
            <person name="Bowers J.E."/>
            <person name="Van der Hulst R."/>
            <person name="Ayyampalayam S."/>
            <person name="Mercati F."/>
            <person name="Riccardi P."/>
            <person name="McKain M.R."/>
            <person name="Kakrana A."/>
            <person name="Tang H."/>
            <person name="Ray J."/>
            <person name="Groenendijk J."/>
            <person name="Arikit S."/>
            <person name="Mathioni S.M."/>
            <person name="Nakano M."/>
            <person name="Shan H."/>
            <person name="Telgmann-Rauber A."/>
            <person name="Kanno A."/>
            <person name="Yue Z."/>
            <person name="Chen H."/>
            <person name="Li W."/>
            <person name="Chen Y."/>
            <person name="Xu X."/>
            <person name="Zhang Y."/>
            <person name="Luo S."/>
            <person name="Chen H."/>
            <person name="Gao J."/>
            <person name="Mao Z."/>
            <person name="Pires J.C."/>
            <person name="Luo M."/>
            <person name="Kudrna D."/>
            <person name="Wing R.A."/>
            <person name="Meyers B.C."/>
            <person name="Yi K."/>
            <person name="Kong H."/>
            <person name="Lavrijsen P."/>
            <person name="Sunseri F."/>
            <person name="Falavigna A."/>
            <person name="Ye Y."/>
            <person name="Leebens-Mack J.H."/>
            <person name="Chen G."/>
        </authorList>
    </citation>
    <scope>NUCLEOTIDE SEQUENCE [LARGE SCALE GENOMIC DNA]</scope>
    <source>
        <strain evidence="10">cv. DH0086</strain>
    </source>
</reference>
<dbReference type="InterPro" id="IPR017884">
    <property type="entry name" value="SANT_dom"/>
</dbReference>
<dbReference type="PANTHER" id="PTHR12802">
    <property type="entry name" value="SWI/SNF COMPLEX-RELATED"/>
    <property type="match status" value="1"/>
</dbReference>
<gene>
    <name evidence="9" type="ORF">A4U43_C09F6930</name>
</gene>
<dbReference type="Gramene" id="ONK58012">
    <property type="protein sequence ID" value="ONK58012"/>
    <property type="gene ID" value="A4U43_C09F6930"/>
</dbReference>
<evidence type="ECO:0000313" key="10">
    <source>
        <dbReference type="Proteomes" id="UP000243459"/>
    </source>
</evidence>
<dbReference type="Pfam" id="PF16495">
    <property type="entry name" value="SWIRM-assoc_1"/>
    <property type="match status" value="1"/>
</dbReference>
<evidence type="ECO:0008006" key="11">
    <source>
        <dbReference type="Google" id="ProtNLM"/>
    </source>
</evidence>
<dbReference type="PROSITE" id="PS50090">
    <property type="entry name" value="MYB_LIKE"/>
    <property type="match status" value="1"/>
</dbReference>
<dbReference type="InterPro" id="IPR009057">
    <property type="entry name" value="Homeodomain-like_sf"/>
</dbReference>
<dbReference type="EMBL" id="CM007389">
    <property type="protein sequence ID" value="ONK58012.1"/>
    <property type="molecule type" value="Genomic_DNA"/>
</dbReference>
<name>A0A5P1E5V4_ASPOF</name>
<feature type="region of interest" description="Disordered" evidence="5">
    <location>
        <begin position="747"/>
        <end position="788"/>
    </location>
</feature>
<dbReference type="Pfam" id="PF00249">
    <property type="entry name" value="Myb_DNA-binding"/>
    <property type="match status" value="1"/>
</dbReference>
<evidence type="ECO:0000259" key="7">
    <source>
        <dbReference type="PROSITE" id="PS50934"/>
    </source>
</evidence>
<accession>A0A5P1E5V4</accession>
<feature type="region of interest" description="Disordered" evidence="5">
    <location>
        <begin position="1"/>
        <end position="64"/>
    </location>
</feature>
<sequence length="788" mass="86336">MSPASPSLPSSDSRLKWRKRKRDPSNLKRQDEDDDEDDDDEPEDDDDNNHHNQDSPANNLNGDPILDVRESEVLSDLGQRISDFPVAIKRSVNRPHPSVIALVAAERFSTVRALPMLENISHGQLQALSSVPRDNLVLNLAAEQDKASAYVCTPPVLMEGRGVEKRFVDGSIHIVPMHSDWFSPTTVHRLERQVVPHYFSGKSSDHTPEKYMALRNKIVSKYLENPGKRLAFGDCQGLVSSSELYDLSRIVRFLDNWGIINYVSASSRGFRMAGSLMSGSLIKEDVNGELNVHTSHLRSIDSLILFDKPKCSLRLEDISALCATADGAKHSDGGLLDLDTRIRERFSEHACSYCSRPLPHLHYQSQKEADTILCSECFHDAKHIVGHSSIDFVRVDSRKETFDPDGDNWTDQETLLLLEALEKYKDNWNEIAEYVGTKSKAQCILHFLRLPMEDGLLESIEVMPTNGQSDPKGHAHVFSDPNANGDMAGVCTQEANSGNEIPFANAANPVMSLVAFLTSAIGPRVAAACASASLAVLTSDNPRSSTDKMNGEASPHGPNANFGHQKNMGDQNPHAKIATSALSPDRVKLACMSGLSAAAMKAKLFADQEEREVQRLAATIINHQLKRLELKLKQFAEVETLLMKECEQVEKTRQRLSTERVRMMSTRFTAPGTTLPTAAGPSAAGAAMAMNTTNTSTRAPTMPTSAGQPNISPAAFGNSIPQNSHPHMQFMQRQQMYGFGPRLPLSAINPSSSGPSQSMIFNSGLTNASTSNHHPLLRSSSGNNSNTG</sequence>
<dbReference type="OMA" id="DCFHHGR"/>
<feature type="compositionally biased region" description="Low complexity" evidence="5">
    <location>
        <begin position="1"/>
        <end position="12"/>
    </location>
</feature>
<dbReference type="GO" id="GO:0003677">
    <property type="term" value="F:DNA binding"/>
    <property type="evidence" value="ECO:0007669"/>
    <property type="project" value="UniProtKB-KW"/>
</dbReference>
<evidence type="ECO:0000313" key="9">
    <source>
        <dbReference type="EMBL" id="ONK58012.1"/>
    </source>
</evidence>
<dbReference type="Gene3D" id="1.10.10.10">
    <property type="entry name" value="Winged helix-like DNA-binding domain superfamily/Winged helix DNA-binding domain"/>
    <property type="match status" value="1"/>
</dbReference>
<dbReference type="InterPro" id="IPR001005">
    <property type="entry name" value="SANT/Myb"/>
</dbReference>
<proteinExistence type="predicted"/>
<dbReference type="InterPro" id="IPR007526">
    <property type="entry name" value="SWIRM"/>
</dbReference>
<dbReference type="Proteomes" id="UP000243459">
    <property type="component" value="Chromosome 9"/>
</dbReference>
<dbReference type="SMART" id="SM00717">
    <property type="entry name" value="SANT"/>
    <property type="match status" value="1"/>
</dbReference>
<evidence type="ECO:0000256" key="5">
    <source>
        <dbReference type="SAM" id="MobiDB-lite"/>
    </source>
</evidence>
<feature type="compositionally biased region" description="Acidic residues" evidence="5">
    <location>
        <begin position="32"/>
        <end position="47"/>
    </location>
</feature>
<evidence type="ECO:0000256" key="1">
    <source>
        <dbReference type="ARBA" id="ARBA00023015"/>
    </source>
</evidence>
<dbReference type="FunFam" id="1.10.10.60:FF:000014">
    <property type="entry name" value="SWI/SNF complex subunit SMARCC2 isoform C"/>
    <property type="match status" value="1"/>
</dbReference>
<dbReference type="AlphaFoldDB" id="A0A5P1E5V4"/>
<dbReference type="SUPFAM" id="SSF46689">
    <property type="entry name" value="Homeodomain-like"/>
    <property type="match status" value="2"/>
</dbReference>
<dbReference type="OrthoDB" id="118550at2759"/>
<keyword evidence="2" id="KW-0238">DNA-binding</keyword>
<evidence type="ECO:0000259" key="8">
    <source>
        <dbReference type="PROSITE" id="PS51293"/>
    </source>
</evidence>
<feature type="region of interest" description="Disordered" evidence="5">
    <location>
        <begin position="539"/>
        <end position="563"/>
    </location>
</feature>
<dbReference type="PROSITE" id="PS51293">
    <property type="entry name" value="SANT"/>
    <property type="match status" value="1"/>
</dbReference>
<evidence type="ECO:0000256" key="2">
    <source>
        <dbReference type="ARBA" id="ARBA00023125"/>
    </source>
</evidence>